<dbReference type="InterPro" id="IPR014060">
    <property type="entry name" value="PglZ"/>
</dbReference>
<organism evidence="1 2">
    <name type="scientific">Collinsella ihumii</name>
    <dbReference type="NCBI Taxonomy" id="1720204"/>
    <lineage>
        <taxon>Bacteria</taxon>
        <taxon>Bacillati</taxon>
        <taxon>Actinomycetota</taxon>
        <taxon>Coriobacteriia</taxon>
        <taxon>Coriobacteriales</taxon>
        <taxon>Coriobacteriaceae</taxon>
        <taxon>Collinsella</taxon>
    </lineage>
</organism>
<comment type="caution">
    <text evidence="1">The sequence shown here is derived from an EMBL/GenBank/DDBJ whole genome shotgun (WGS) entry which is preliminary data.</text>
</comment>
<reference evidence="1" key="2">
    <citation type="submission" date="2021-09" db="EMBL/GenBank/DDBJ databases">
        <authorList>
            <person name="Gilroy R."/>
        </authorList>
    </citation>
    <scope>NUCLEOTIDE SEQUENCE</scope>
    <source>
        <strain evidence="1">ChiGjej2B2-7701</strain>
    </source>
</reference>
<dbReference type="NCBIfam" id="TIGR02687">
    <property type="entry name" value="BREX-1 system phosphatase PglZ type A"/>
    <property type="match status" value="1"/>
</dbReference>
<dbReference type="Pfam" id="PF08665">
    <property type="entry name" value="PglZ"/>
    <property type="match status" value="1"/>
</dbReference>
<evidence type="ECO:0000313" key="1">
    <source>
        <dbReference type="EMBL" id="HJG30548.1"/>
    </source>
</evidence>
<reference evidence="1" key="1">
    <citation type="journal article" date="2021" name="PeerJ">
        <title>Extensive microbial diversity within the chicken gut microbiome revealed by metagenomics and culture.</title>
        <authorList>
            <person name="Gilroy R."/>
            <person name="Ravi A."/>
            <person name="Getino M."/>
            <person name="Pursley I."/>
            <person name="Horton D.L."/>
            <person name="Alikhan N.F."/>
            <person name="Baker D."/>
            <person name="Gharbi K."/>
            <person name="Hall N."/>
            <person name="Watson M."/>
            <person name="Adriaenssens E.M."/>
            <person name="Foster-Nyarko E."/>
            <person name="Jarju S."/>
            <person name="Secka A."/>
            <person name="Antonio M."/>
            <person name="Oren A."/>
            <person name="Chaudhuri R.R."/>
            <person name="La Ragione R."/>
            <person name="Hildebrand F."/>
            <person name="Pallen M.J."/>
        </authorList>
    </citation>
    <scope>NUCLEOTIDE SEQUENCE</scope>
    <source>
        <strain evidence="1">ChiGjej2B2-7701</strain>
    </source>
</reference>
<sequence>MDIDISEIERRIQGQIELRRHMLFWEDEAGEYSEVIGSLNLGSAALVDATGSELAAKRTILRQRPSENIIVYRAGGAPRPEDDFLYDIKLSSAPFSCRMEAVWASECGISVELAEVLAVHAKFFNSKDRRSRLAETSLDKGTVRGLRLAMLASCAGSRAESTRDAVREVVGKLLAELGRGQDKTLKLVTECGLASCFWSEVADVLGYVPPTGAEPSVEDLALKMIQTRCGDLIPLGGAQLKADAVRVLNDLASSGRTRPAFDALIQEYGDSIAETVDASLRTLDGIGPNDTLPAFDGWIVADMLSRAIAGTLRAADATAEMRLRAHTLWNDRFESGYEAIAAALGMLEGIELYESACASRTTSKELFDSYRKEWYEIDSQYRRFVGAMRRVPSSFRRSADELVSKVHASYRSYLSDLADRWQKHLMDTGSYPPASISSQNLFFEGKVMGEFPRAESGSRVGVIVSDAMRYEVGLELASRLNAGDCLAGRSRVHASCEAMLCMLPSYTQLGMAALLPRGAMEIDPESGNVMKSGLPTGGLANRRKIVEEVVPGAILFQAAEVLESGLPAVTDAPLVMIYHNAIDKRGDSRDTEGEVFAACAEAIEQVASIAGELLRAGCGKVFVTADHGFLYQDQQVGEPDYAEGGGLEGVEAANGGAIMRGRRFIAGLVIPKSDILLEYSSAELSLQGDCRVALPRGISRLRLRGSGARFVHGGASLQEDVVPVVTIKPARGSSSLERTGVQGFLCGRPTITGASILFDVYQTAPCSDKVAPLTVRVGLYAPDNAGRLLCSAERVLELSSTAESSEERRTRVELQVTDDVDDYPEVVLRISSRIGNTNQYRPDWEQRLTVNRAFGNDFDF</sequence>
<proteinExistence type="predicted"/>
<protein>
    <submittedName>
        <fullName evidence="1">BREX-1 system phosphatase PglZ type A</fullName>
    </submittedName>
</protein>
<dbReference type="Proteomes" id="UP000746751">
    <property type="component" value="Unassembled WGS sequence"/>
</dbReference>
<dbReference type="EMBL" id="DYVF01000029">
    <property type="protein sequence ID" value="HJG30548.1"/>
    <property type="molecule type" value="Genomic_DNA"/>
</dbReference>
<dbReference type="AlphaFoldDB" id="A0A921IRC9"/>
<gene>
    <name evidence="1" type="primary">pglZ</name>
    <name evidence="1" type="ORF">K8U80_04030</name>
</gene>
<evidence type="ECO:0000313" key="2">
    <source>
        <dbReference type="Proteomes" id="UP000746751"/>
    </source>
</evidence>
<accession>A0A921IRC9</accession>
<name>A0A921IRC9_9ACTN</name>